<dbReference type="EMBL" id="JYNZ01000002">
    <property type="protein sequence ID" value="KXK27289.1"/>
    <property type="molecule type" value="Genomic_DNA"/>
</dbReference>
<gene>
    <name evidence="2" type="ORF">TR69_WS6001000163</name>
</gene>
<dbReference type="STRING" id="1617426.TR69_WS6001000163"/>
<feature type="compositionally biased region" description="Basic residues" evidence="1">
    <location>
        <begin position="129"/>
        <end position="139"/>
    </location>
</feature>
<dbReference type="Proteomes" id="UP000070457">
    <property type="component" value="Unassembled WGS sequence"/>
</dbReference>
<sequence>MGSVFVLLVQKQHELAAGEIDSETRIEVFKQMTIPFINSLTSLLMQYAPGVRFMYLHSDEKMEGFDRTRTYGPVMESMLTTRRKRPGERELKPGTGMLAVAQMMTLNLDPPDTADTDEGSSEDDSQKPGHSRGRKSWLK</sequence>
<reference evidence="2 3" key="1">
    <citation type="submission" date="2015-02" db="EMBL/GenBank/DDBJ databases">
        <title>Improved understanding of the partial-nitritation anammox process through 23 genomes representing the majority of the microbial community.</title>
        <authorList>
            <person name="Speth D.R."/>
            <person name="In T Zandt M."/>
            <person name="Guerrero Cruz S."/>
            <person name="Jetten M.S."/>
            <person name="Dutilh B.E."/>
        </authorList>
    </citation>
    <scope>NUCLEOTIDE SEQUENCE [LARGE SCALE GENOMIC DNA]</scope>
    <source>
        <strain evidence="2">OLB20</strain>
    </source>
</reference>
<protein>
    <submittedName>
        <fullName evidence="2">Uncharacterized protein</fullName>
    </submittedName>
</protein>
<feature type="compositionally biased region" description="Acidic residues" evidence="1">
    <location>
        <begin position="112"/>
        <end position="123"/>
    </location>
</feature>
<evidence type="ECO:0000313" key="2">
    <source>
        <dbReference type="EMBL" id="KXK27289.1"/>
    </source>
</evidence>
<dbReference type="AlphaFoldDB" id="A0A136M057"/>
<accession>A0A136M057</accession>
<organism evidence="2 3">
    <name type="scientific">candidate division WS6 bacterium OLB20</name>
    <dbReference type="NCBI Taxonomy" id="1617426"/>
    <lineage>
        <taxon>Bacteria</taxon>
        <taxon>Candidatus Dojkabacteria</taxon>
    </lineage>
</organism>
<feature type="region of interest" description="Disordered" evidence="1">
    <location>
        <begin position="105"/>
        <end position="139"/>
    </location>
</feature>
<proteinExistence type="predicted"/>
<name>A0A136M057_9BACT</name>
<evidence type="ECO:0000313" key="3">
    <source>
        <dbReference type="Proteomes" id="UP000070457"/>
    </source>
</evidence>
<comment type="caution">
    <text evidence="2">The sequence shown here is derived from an EMBL/GenBank/DDBJ whole genome shotgun (WGS) entry which is preliminary data.</text>
</comment>
<evidence type="ECO:0000256" key="1">
    <source>
        <dbReference type="SAM" id="MobiDB-lite"/>
    </source>
</evidence>